<dbReference type="Pfam" id="PF01424">
    <property type="entry name" value="R3H"/>
    <property type="match status" value="1"/>
</dbReference>
<dbReference type="Gene3D" id="3.30.1370.50">
    <property type="entry name" value="R3H-like domain"/>
    <property type="match status" value="1"/>
</dbReference>
<evidence type="ECO:0000256" key="8">
    <source>
        <dbReference type="ARBA" id="ARBA00023242"/>
    </source>
</evidence>
<feature type="region of interest" description="Disordered" evidence="9">
    <location>
        <begin position="1"/>
        <end position="20"/>
    </location>
</feature>
<evidence type="ECO:0000256" key="1">
    <source>
        <dbReference type="ARBA" id="ARBA00004123"/>
    </source>
</evidence>
<dbReference type="GO" id="GO:0003676">
    <property type="term" value="F:nucleic acid binding"/>
    <property type="evidence" value="ECO:0007669"/>
    <property type="project" value="UniProtKB-UniRule"/>
</dbReference>
<name>A0A1L9S845_9EURO</name>
<dbReference type="Pfam" id="PF01585">
    <property type="entry name" value="G-patch"/>
    <property type="match status" value="1"/>
</dbReference>
<dbReference type="GO" id="GO:0005737">
    <property type="term" value="C:cytoplasm"/>
    <property type="evidence" value="ECO:0007669"/>
    <property type="project" value="UniProtKB-SubCell"/>
</dbReference>
<keyword evidence="7" id="KW-0508">mRNA splicing</keyword>
<dbReference type="GeneID" id="34610463"/>
<accession>A0A1L9S845</accession>
<reference evidence="13" key="1">
    <citation type="journal article" date="2017" name="Genome Biol.">
        <title>Comparative genomics reveals high biological diversity and specific adaptations in the industrially and medically important fungal genus Aspergillus.</title>
        <authorList>
            <person name="de Vries R.P."/>
            <person name="Riley R."/>
            <person name="Wiebenga A."/>
            <person name="Aguilar-Osorio G."/>
            <person name="Amillis S."/>
            <person name="Uchima C.A."/>
            <person name="Anderluh G."/>
            <person name="Asadollahi M."/>
            <person name="Askin M."/>
            <person name="Barry K."/>
            <person name="Battaglia E."/>
            <person name="Bayram O."/>
            <person name="Benocci T."/>
            <person name="Braus-Stromeyer S.A."/>
            <person name="Caldana C."/>
            <person name="Canovas D."/>
            <person name="Cerqueira G.C."/>
            <person name="Chen F."/>
            <person name="Chen W."/>
            <person name="Choi C."/>
            <person name="Clum A."/>
            <person name="Dos Santos R.A."/>
            <person name="Damasio A.R."/>
            <person name="Diallinas G."/>
            <person name="Emri T."/>
            <person name="Fekete E."/>
            <person name="Flipphi M."/>
            <person name="Freyberg S."/>
            <person name="Gallo A."/>
            <person name="Gournas C."/>
            <person name="Habgood R."/>
            <person name="Hainaut M."/>
            <person name="Harispe M.L."/>
            <person name="Henrissat B."/>
            <person name="Hilden K.S."/>
            <person name="Hope R."/>
            <person name="Hossain A."/>
            <person name="Karabika E."/>
            <person name="Karaffa L."/>
            <person name="Karanyi Z."/>
            <person name="Krasevec N."/>
            <person name="Kuo A."/>
            <person name="Kusch H."/>
            <person name="LaButti K."/>
            <person name="Lagendijk E.L."/>
            <person name="Lapidus A."/>
            <person name="Levasseur A."/>
            <person name="Lindquist E."/>
            <person name="Lipzen A."/>
            <person name="Logrieco A.F."/>
            <person name="MacCabe A."/>
            <person name="Maekelae M.R."/>
            <person name="Malavazi I."/>
            <person name="Melin P."/>
            <person name="Meyer V."/>
            <person name="Mielnichuk N."/>
            <person name="Miskei M."/>
            <person name="Molnar A.P."/>
            <person name="Mule G."/>
            <person name="Ngan C.Y."/>
            <person name="Orejas M."/>
            <person name="Orosz E."/>
            <person name="Ouedraogo J.P."/>
            <person name="Overkamp K.M."/>
            <person name="Park H.-S."/>
            <person name="Perrone G."/>
            <person name="Piumi F."/>
            <person name="Punt P.J."/>
            <person name="Ram A.F."/>
            <person name="Ramon A."/>
            <person name="Rauscher S."/>
            <person name="Record E."/>
            <person name="Riano-Pachon D.M."/>
            <person name="Robert V."/>
            <person name="Roehrig J."/>
            <person name="Ruller R."/>
            <person name="Salamov A."/>
            <person name="Salih N.S."/>
            <person name="Samson R.A."/>
            <person name="Sandor E."/>
            <person name="Sanguinetti M."/>
            <person name="Schuetze T."/>
            <person name="Sepcic K."/>
            <person name="Shelest E."/>
            <person name="Sherlock G."/>
            <person name="Sophianopoulou V."/>
            <person name="Squina F.M."/>
            <person name="Sun H."/>
            <person name="Susca A."/>
            <person name="Todd R.B."/>
            <person name="Tsang A."/>
            <person name="Unkles S.E."/>
            <person name="van de Wiele N."/>
            <person name="van Rossen-Uffink D."/>
            <person name="Oliveira J.V."/>
            <person name="Vesth T.C."/>
            <person name="Visser J."/>
            <person name="Yu J.-H."/>
            <person name="Zhou M."/>
            <person name="Andersen M.R."/>
            <person name="Archer D.B."/>
            <person name="Baker S.E."/>
            <person name="Benoit I."/>
            <person name="Brakhage A.A."/>
            <person name="Braus G.H."/>
            <person name="Fischer R."/>
            <person name="Frisvad J.C."/>
            <person name="Goldman G.H."/>
            <person name="Houbraken J."/>
            <person name="Oakley B."/>
            <person name="Pocsi I."/>
            <person name="Scazzocchio C."/>
            <person name="Seiboth B."/>
            <person name="vanKuyk P.A."/>
            <person name="Wortman J."/>
            <person name="Dyer P.S."/>
            <person name="Grigoriev I.V."/>
        </authorList>
    </citation>
    <scope>NUCLEOTIDE SEQUENCE [LARGE SCALE GENOMIC DNA]</scope>
    <source>
        <strain evidence="13">CBS 506.65</strain>
    </source>
</reference>
<keyword evidence="8" id="KW-0539">Nucleus</keyword>
<dbReference type="PANTHER" id="PTHR14195">
    <property type="entry name" value="G PATCH DOMAIN CONTAINING PROTEIN 2"/>
    <property type="match status" value="1"/>
</dbReference>
<dbReference type="Proteomes" id="UP000184188">
    <property type="component" value="Unassembled WGS sequence"/>
</dbReference>
<dbReference type="VEuPathDB" id="FungiDB:ASPZODRAFT_136167"/>
<gene>
    <name evidence="12" type="ORF">ASPZODRAFT_136167</name>
</gene>
<dbReference type="SMART" id="SM00393">
    <property type="entry name" value="R3H"/>
    <property type="match status" value="1"/>
</dbReference>
<dbReference type="InterPro" id="IPR000467">
    <property type="entry name" value="G_patch_dom"/>
</dbReference>
<evidence type="ECO:0000256" key="9">
    <source>
        <dbReference type="SAM" id="MobiDB-lite"/>
    </source>
</evidence>
<proteinExistence type="inferred from homology"/>
<evidence type="ECO:0000259" key="11">
    <source>
        <dbReference type="PROSITE" id="PS51061"/>
    </source>
</evidence>
<dbReference type="RefSeq" id="XP_022577837.1">
    <property type="nucleotide sequence ID" value="XM_022723998.1"/>
</dbReference>
<dbReference type="InterPro" id="IPR036867">
    <property type="entry name" value="R3H_dom_sf"/>
</dbReference>
<protein>
    <recommendedName>
        <fullName evidence="4">Protein SQS1</fullName>
    </recommendedName>
</protein>
<evidence type="ECO:0000313" key="12">
    <source>
        <dbReference type="EMBL" id="OJJ43327.1"/>
    </source>
</evidence>
<feature type="compositionally biased region" description="Polar residues" evidence="9">
    <location>
        <begin position="1"/>
        <end position="17"/>
    </location>
</feature>
<dbReference type="AlphaFoldDB" id="A0A1L9S845"/>
<comment type="similarity">
    <text evidence="3">Belongs to the SQS1 family.</text>
</comment>
<organism evidence="12 13">
    <name type="scientific">Penicilliopsis zonata CBS 506.65</name>
    <dbReference type="NCBI Taxonomy" id="1073090"/>
    <lineage>
        <taxon>Eukaryota</taxon>
        <taxon>Fungi</taxon>
        <taxon>Dikarya</taxon>
        <taxon>Ascomycota</taxon>
        <taxon>Pezizomycotina</taxon>
        <taxon>Eurotiomycetes</taxon>
        <taxon>Eurotiomycetidae</taxon>
        <taxon>Eurotiales</taxon>
        <taxon>Aspergillaceae</taxon>
        <taxon>Penicilliopsis</taxon>
    </lineage>
</organism>
<dbReference type="PROSITE" id="PS50174">
    <property type="entry name" value="G_PATCH"/>
    <property type="match status" value="1"/>
</dbReference>
<evidence type="ECO:0000313" key="13">
    <source>
        <dbReference type="Proteomes" id="UP000184188"/>
    </source>
</evidence>
<dbReference type="EMBL" id="KV878352">
    <property type="protein sequence ID" value="OJJ43327.1"/>
    <property type="molecule type" value="Genomic_DNA"/>
</dbReference>
<feature type="domain" description="G-patch" evidence="10">
    <location>
        <begin position="518"/>
        <end position="561"/>
    </location>
</feature>
<evidence type="ECO:0000256" key="3">
    <source>
        <dbReference type="ARBA" id="ARBA00010306"/>
    </source>
</evidence>
<feature type="region of interest" description="Disordered" evidence="9">
    <location>
        <begin position="27"/>
        <end position="56"/>
    </location>
</feature>
<dbReference type="SMART" id="SM00443">
    <property type="entry name" value="G_patch"/>
    <property type="match status" value="1"/>
</dbReference>
<feature type="domain" description="R3H" evidence="11">
    <location>
        <begin position="389"/>
        <end position="451"/>
    </location>
</feature>
<comment type="subcellular location">
    <subcellularLocation>
        <location evidence="2">Cytoplasm</location>
    </subcellularLocation>
    <subcellularLocation>
        <location evidence="1">Nucleus</location>
    </subcellularLocation>
</comment>
<dbReference type="InterPro" id="IPR051189">
    <property type="entry name" value="Splicing_assoc_domain"/>
</dbReference>
<dbReference type="STRING" id="1073090.A0A1L9S845"/>
<dbReference type="GO" id="GO:0005634">
    <property type="term" value="C:nucleus"/>
    <property type="evidence" value="ECO:0007669"/>
    <property type="project" value="UniProtKB-SubCell"/>
</dbReference>
<keyword evidence="5" id="KW-0963">Cytoplasm</keyword>
<feature type="compositionally biased region" description="Basic and acidic residues" evidence="9">
    <location>
        <begin position="31"/>
        <end position="47"/>
    </location>
</feature>
<sequence length="561" mass="62302">MIQKGQPTQGSNLSHLRATSDQREALINNDSHSEHPETSFFIDREGRSITPTGLPNPVMYTHSPSVTDSSEDEVVFTGRNNRGHSKSSLTQDQFIIDSLVQEPSIGQVADYRKDEDHLASRQSFSVSPVVYNMLSNKSPAERGITDLSDTEIHDGIDSCASDHSTSEKPSWIEHSNIQTTPASISLNTHGLSFESRVKDRTLLIGGEDSERHADDLNLESAKSYIPFDLESDHSSIQTDHSSNDSERDIDAHELGFLLGTDIGAQDIMILGKGKTQHLKQNGLGRRLPGKKASRRGITFSDVTQFDLHEPDTIKYNEYTPNKKPKGKLASFHLSDSELETELETELKKAYQNDRARKKIKKQQREELRSQGLLGRNKDKADLKVKYPDGMDIDDLKLEARTFLTSHWDSLALPPMDKRQRRLVHNMANAVSLKSQSKGSGTSRFPMLYKTSRTPQYTQKTISKVDQIFSGGKFERQVAQQWESHASSSKTKIRAGHLKKSVSYMDGDIVGGSAPEIGAQNKGRAMLEKMGWSIGTPLGASNNKGILLPVTHVVKNTRAGLG</sequence>
<dbReference type="GO" id="GO:0006397">
    <property type="term" value="P:mRNA processing"/>
    <property type="evidence" value="ECO:0007669"/>
    <property type="project" value="UniProtKB-KW"/>
</dbReference>
<evidence type="ECO:0000256" key="2">
    <source>
        <dbReference type="ARBA" id="ARBA00004496"/>
    </source>
</evidence>
<dbReference type="OrthoDB" id="21470at2759"/>
<evidence type="ECO:0000256" key="6">
    <source>
        <dbReference type="ARBA" id="ARBA00022664"/>
    </source>
</evidence>
<evidence type="ECO:0000259" key="10">
    <source>
        <dbReference type="PROSITE" id="PS50174"/>
    </source>
</evidence>
<dbReference type="InterPro" id="IPR034082">
    <property type="entry name" value="R3H_G-patch"/>
</dbReference>
<dbReference type="PROSITE" id="PS51061">
    <property type="entry name" value="R3H"/>
    <property type="match status" value="1"/>
</dbReference>
<evidence type="ECO:0000256" key="5">
    <source>
        <dbReference type="ARBA" id="ARBA00022490"/>
    </source>
</evidence>
<evidence type="ECO:0000256" key="7">
    <source>
        <dbReference type="ARBA" id="ARBA00023187"/>
    </source>
</evidence>
<dbReference type="CDD" id="cd02646">
    <property type="entry name" value="R3H_G-patch"/>
    <property type="match status" value="1"/>
</dbReference>
<evidence type="ECO:0000256" key="4">
    <source>
        <dbReference type="ARBA" id="ARBA00018964"/>
    </source>
</evidence>
<keyword evidence="13" id="KW-1185">Reference proteome</keyword>
<dbReference type="SUPFAM" id="SSF82708">
    <property type="entry name" value="R3H domain"/>
    <property type="match status" value="1"/>
</dbReference>
<dbReference type="GO" id="GO:0008380">
    <property type="term" value="P:RNA splicing"/>
    <property type="evidence" value="ECO:0007669"/>
    <property type="project" value="UniProtKB-KW"/>
</dbReference>
<dbReference type="InterPro" id="IPR001374">
    <property type="entry name" value="R3H_dom"/>
</dbReference>
<keyword evidence="6" id="KW-0507">mRNA processing</keyword>